<dbReference type="AlphaFoldDB" id="A0A7G8BRL8"/>
<dbReference type="Gene3D" id="3.30.1950.10">
    <property type="entry name" value="wza like domain"/>
    <property type="match status" value="1"/>
</dbReference>
<keyword evidence="10" id="KW-0626">Porin</keyword>
<dbReference type="GO" id="GO:0015159">
    <property type="term" value="F:polysaccharide transmembrane transporter activity"/>
    <property type="evidence" value="ECO:0007669"/>
    <property type="project" value="InterPro"/>
</dbReference>
<name>A0A7G8BRL8_9BACT</name>
<comment type="similarity">
    <text evidence="2">Belongs to the BexD/CtrA/VexA family.</text>
</comment>
<dbReference type="Pfam" id="PF02563">
    <property type="entry name" value="Poly_export"/>
    <property type="match status" value="1"/>
</dbReference>
<evidence type="ECO:0000256" key="4">
    <source>
        <dbReference type="ARBA" id="ARBA00022452"/>
    </source>
</evidence>
<keyword evidence="3" id="KW-0813">Transport</keyword>
<gene>
    <name evidence="18" type="ORF">H7849_25220</name>
</gene>
<dbReference type="PANTHER" id="PTHR33619:SF3">
    <property type="entry name" value="POLYSACCHARIDE EXPORT PROTEIN GFCE-RELATED"/>
    <property type="match status" value="1"/>
</dbReference>
<keyword evidence="5" id="KW-0762">Sugar transport</keyword>
<accession>A0A7G8BRL8</accession>
<dbReference type="Pfam" id="PF22461">
    <property type="entry name" value="SLBB_2"/>
    <property type="match status" value="1"/>
</dbReference>
<evidence type="ECO:0000256" key="13">
    <source>
        <dbReference type="ARBA" id="ARBA00023237"/>
    </source>
</evidence>
<keyword evidence="12" id="KW-0564">Palmitate</keyword>
<keyword evidence="6" id="KW-0812">Transmembrane</keyword>
<evidence type="ECO:0000256" key="6">
    <source>
        <dbReference type="ARBA" id="ARBA00022692"/>
    </source>
</evidence>
<keyword evidence="13" id="KW-0998">Cell outer membrane</keyword>
<proteinExistence type="inferred from homology"/>
<evidence type="ECO:0000256" key="9">
    <source>
        <dbReference type="ARBA" id="ARBA00023065"/>
    </source>
</evidence>
<reference evidence="18 19" key="1">
    <citation type="submission" date="2020-08" db="EMBL/GenBank/DDBJ databases">
        <title>Edaphobacter telluris sp. nov. and Acidobacterium dinghuensis sp. nov., two acidobacteria isolated from forest soil.</title>
        <authorList>
            <person name="Fu J."/>
            <person name="Qiu L."/>
        </authorList>
    </citation>
    <scope>NUCLEOTIDE SEQUENCE [LARGE SCALE GENOMIC DNA]</scope>
    <source>
        <strain evidence="18">4Y35</strain>
    </source>
</reference>
<dbReference type="Proteomes" id="UP000515312">
    <property type="component" value="Chromosome"/>
</dbReference>
<protein>
    <submittedName>
        <fullName evidence="18">Polysaccharide biosynthesis/export family protein</fullName>
    </submittedName>
</protein>
<dbReference type="InterPro" id="IPR003715">
    <property type="entry name" value="Poly_export_N"/>
</dbReference>
<keyword evidence="7 15" id="KW-0732">Signal</keyword>
<comment type="subcellular location">
    <subcellularLocation>
        <location evidence="1">Cell outer membrane</location>
        <topology evidence="1">Multi-pass membrane protein</topology>
    </subcellularLocation>
</comment>
<dbReference type="GO" id="GO:0015288">
    <property type="term" value="F:porin activity"/>
    <property type="evidence" value="ECO:0007669"/>
    <property type="project" value="UniProtKB-KW"/>
</dbReference>
<organism evidence="18 19">
    <name type="scientific">Alloacidobacterium dinghuense</name>
    <dbReference type="NCBI Taxonomy" id="2763107"/>
    <lineage>
        <taxon>Bacteria</taxon>
        <taxon>Pseudomonadati</taxon>
        <taxon>Acidobacteriota</taxon>
        <taxon>Terriglobia</taxon>
        <taxon>Terriglobales</taxon>
        <taxon>Acidobacteriaceae</taxon>
        <taxon>Alloacidobacterium</taxon>
    </lineage>
</organism>
<evidence type="ECO:0000256" key="2">
    <source>
        <dbReference type="ARBA" id="ARBA00009450"/>
    </source>
</evidence>
<feature type="signal peptide" evidence="15">
    <location>
        <begin position="1"/>
        <end position="19"/>
    </location>
</feature>
<evidence type="ECO:0000259" key="17">
    <source>
        <dbReference type="Pfam" id="PF22461"/>
    </source>
</evidence>
<keyword evidence="14" id="KW-0449">Lipoprotein</keyword>
<evidence type="ECO:0000256" key="11">
    <source>
        <dbReference type="ARBA" id="ARBA00023136"/>
    </source>
</evidence>
<dbReference type="GO" id="GO:0009279">
    <property type="term" value="C:cell outer membrane"/>
    <property type="evidence" value="ECO:0007669"/>
    <property type="project" value="UniProtKB-SubCell"/>
</dbReference>
<keyword evidence="19" id="KW-1185">Reference proteome</keyword>
<evidence type="ECO:0000256" key="15">
    <source>
        <dbReference type="SAM" id="SignalP"/>
    </source>
</evidence>
<evidence type="ECO:0000259" key="16">
    <source>
        <dbReference type="Pfam" id="PF02563"/>
    </source>
</evidence>
<dbReference type="GO" id="GO:0046930">
    <property type="term" value="C:pore complex"/>
    <property type="evidence" value="ECO:0007669"/>
    <property type="project" value="UniProtKB-KW"/>
</dbReference>
<evidence type="ECO:0000256" key="10">
    <source>
        <dbReference type="ARBA" id="ARBA00023114"/>
    </source>
</evidence>
<dbReference type="KEGG" id="adin:H7849_25220"/>
<keyword evidence="9" id="KW-0406">Ion transport</keyword>
<keyword evidence="4" id="KW-1134">Transmembrane beta strand</keyword>
<evidence type="ECO:0000256" key="14">
    <source>
        <dbReference type="ARBA" id="ARBA00023288"/>
    </source>
</evidence>
<feature type="chain" id="PRO_5028936773" evidence="15">
    <location>
        <begin position="20"/>
        <end position="213"/>
    </location>
</feature>
<feature type="domain" description="SLBB" evidence="17">
    <location>
        <begin position="106"/>
        <end position="186"/>
    </location>
</feature>
<evidence type="ECO:0000256" key="12">
    <source>
        <dbReference type="ARBA" id="ARBA00023139"/>
    </source>
</evidence>
<dbReference type="GO" id="GO:0006811">
    <property type="term" value="P:monoatomic ion transport"/>
    <property type="evidence" value="ECO:0007669"/>
    <property type="project" value="UniProtKB-KW"/>
</dbReference>
<keyword evidence="8" id="KW-0625">Polysaccharide transport</keyword>
<sequence length="213" mass="23756">MKGIGLLLATLLIASIVHADDQLHKRPRYTLHVGDVVDLSYRLTPEYNQSVTIQPDGYASLNVAGDVHLEGLTLDEAHDLIIKKDSERLNDPELNLILSSFQRPYVIVGGEVLQPGRIDLRENMTAMQAVMMAGGFKLSAKDTKIVVFRHINADMGEVRELNLHNINKTAKLEQDMVLQPGDMLLVPANKMEHFARYMHAFSFSSSFAPSSVF</sequence>
<dbReference type="InterPro" id="IPR054765">
    <property type="entry name" value="SLBB_dom"/>
</dbReference>
<evidence type="ECO:0000256" key="5">
    <source>
        <dbReference type="ARBA" id="ARBA00022597"/>
    </source>
</evidence>
<evidence type="ECO:0000256" key="3">
    <source>
        <dbReference type="ARBA" id="ARBA00022448"/>
    </source>
</evidence>
<dbReference type="EMBL" id="CP060394">
    <property type="protein sequence ID" value="QNI35188.1"/>
    <property type="molecule type" value="Genomic_DNA"/>
</dbReference>
<evidence type="ECO:0000256" key="7">
    <source>
        <dbReference type="ARBA" id="ARBA00022729"/>
    </source>
</evidence>
<feature type="domain" description="Polysaccharide export protein N-terminal" evidence="16">
    <location>
        <begin position="26"/>
        <end position="97"/>
    </location>
</feature>
<keyword evidence="11" id="KW-0472">Membrane</keyword>
<evidence type="ECO:0000313" key="19">
    <source>
        <dbReference type="Proteomes" id="UP000515312"/>
    </source>
</evidence>
<evidence type="ECO:0000313" key="18">
    <source>
        <dbReference type="EMBL" id="QNI35188.1"/>
    </source>
</evidence>
<evidence type="ECO:0000256" key="8">
    <source>
        <dbReference type="ARBA" id="ARBA00023047"/>
    </source>
</evidence>
<dbReference type="InterPro" id="IPR049712">
    <property type="entry name" value="Poly_export"/>
</dbReference>
<dbReference type="Gene3D" id="3.10.560.10">
    <property type="entry name" value="Outer membrane lipoprotein wza domain like"/>
    <property type="match status" value="1"/>
</dbReference>
<dbReference type="PANTHER" id="PTHR33619">
    <property type="entry name" value="POLYSACCHARIDE EXPORT PROTEIN GFCE-RELATED"/>
    <property type="match status" value="1"/>
</dbReference>
<evidence type="ECO:0000256" key="1">
    <source>
        <dbReference type="ARBA" id="ARBA00004571"/>
    </source>
</evidence>